<evidence type="ECO:0000313" key="6">
    <source>
        <dbReference type="EMBL" id="CAD7568518.1"/>
    </source>
</evidence>
<dbReference type="SUPFAM" id="SSF46785">
    <property type="entry name" value="Winged helix' DNA-binding domain"/>
    <property type="match status" value="2"/>
</dbReference>
<keyword evidence="3" id="KW-0539">Nucleus</keyword>
<name>A0A7R9IXC8_TIMCA</name>
<dbReference type="Gene3D" id="1.10.10.10">
    <property type="entry name" value="Winged helix-like DNA-binding domain superfamily/Winged helix DNA-binding domain"/>
    <property type="match status" value="2"/>
</dbReference>
<evidence type="ECO:0000256" key="2">
    <source>
        <dbReference type="ARBA" id="ARBA00023125"/>
    </source>
</evidence>
<dbReference type="PANTHER" id="PTHR11849:SF304">
    <property type="entry name" value="DNA-BINDING PROTEIN D-ETS-3"/>
    <property type="match status" value="1"/>
</dbReference>
<dbReference type="GO" id="GO:0000981">
    <property type="term" value="F:DNA-binding transcription factor activity, RNA polymerase II-specific"/>
    <property type="evidence" value="ECO:0007669"/>
    <property type="project" value="TreeGrafter"/>
</dbReference>
<keyword evidence="2 3" id="KW-0238">DNA-binding</keyword>
<dbReference type="PROSITE" id="PS50061">
    <property type="entry name" value="ETS_DOMAIN_3"/>
    <property type="match status" value="2"/>
</dbReference>
<dbReference type="PRINTS" id="PR00454">
    <property type="entry name" value="ETSDOMAIN"/>
</dbReference>
<comment type="subcellular location">
    <subcellularLocation>
        <location evidence="3">Nucleus</location>
    </subcellularLocation>
</comment>
<feature type="domain" description="ETS" evidence="5">
    <location>
        <begin position="10"/>
        <end position="90"/>
    </location>
</feature>
<dbReference type="PROSITE" id="PS00345">
    <property type="entry name" value="ETS_DOMAIN_1"/>
    <property type="match status" value="1"/>
</dbReference>
<protein>
    <submittedName>
        <fullName evidence="6">(California timema) hypothetical protein</fullName>
    </submittedName>
</protein>
<evidence type="ECO:0000256" key="1">
    <source>
        <dbReference type="ARBA" id="ARBA00005562"/>
    </source>
</evidence>
<reference evidence="6" key="1">
    <citation type="submission" date="2020-11" db="EMBL/GenBank/DDBJ databases">
        <authorList>
            <person name="Tran Van P."/>
        </authorList>
    </citation>
    <scope>NUCLEOTIDE SEQUENCE</scope>
</reference>
<proteinExistence type="inferred from homology"/>
<dbReference type="PANTHER" id="PTHR11849">
    <property type="entry name" value="ETS"/>
    <property type="match status" value="1"/>
</dbReference>
<feature type="region of interest" description="Disordered" evidence="4">
    <location>
        <begin position="336"/>
        <end position="384"/>
    </location>
</feature>
<dbReference type="InterPro" id="IPR036390">
    <property type="entry name" value="WH_DNA-bd_sf"/>
</dbReference>
<dbReference type="EMBL" id="OE179343">
    <property type="protein sequence ID" value="CAD7568518.1"/>
    <property type="molecule type" value="Genomic_DNA"/>
</dbReference>
<dbReference type="InterPro" id="IPR046328">
    <property type="entry name" value="ETS_fam"/>
</dbReference>
<evidence type="ECO:0000256" key="3">
    <source>
        <dbReference type="RuleBase" id="RU004019"/>
    </source>
</evidence>
<evidence type="ECO:0000259" key="5">
    <source>
        <dbReference type="PROSITE" id="PS50061"/>
    </source>
</evidence>
<evidence type="ECO:0000256" key="4">
    <source>
        <dbReference type="SAM" id="MobiDB-lite"/>
    </source>
</evidence>
<dbReference type="AlphaFoldDB" id="A0A7R9IXC8"/>
<accession>A0A7R9IXC8</accession>
<dbReference type="GO" id="GO:0005634">
    <property type="term" value="C:nucleus"/>
    <property type="evidence" value="ECO:0007669"/>
    <property type="project" value="UniProtKB-SubCell"/>
</dbReference>
<comment type="similarity">
    <text evidence="1 3">Belongs to the ETS family.</text>
</comment>
<dbReference type="SMART" id="SM00413">
    <property type="entry name" value="ETS"/>
    <property type="match status" value="1"/>
</dbReference>
<dbReference type="InterPro" id="IPR000418">
    <property type="entry name" value="Ets_dom"/>
</dbReference>
<feature type="domain" description="ETS" evidence="5">
    <location>
        <begin position="184"/>
        <end position="204"/>
    </location>
</feature>
<dbReference type="InterPro" id="IPR036388">
    <property type="entry name" value="WH-like_DNA-bd_sf"/>
</dbReference>
<gene>
    <name evidence="6" type="ORF">TCMB3V08_LOCUS1285</name>
</gene>
<dbReference type="GO" id="GO:0043565">
    <property type="term" value="F:sequence-specific DNA binding"/>
    <property type="evidence" value="ECO:0007669"/>
    <property type="project" value="InterPro"/>
</dbReference>
<sequence>MYDKFCSGQIQLWQFLLELLSDSSNANCITWEGTNGEFKLTDPDEVARRWGERKSKPNMNYDKLSRALRGSRNYHIPHYKSRYTVPLSYSPLQTQIHCHYHIHQYKPRLILILFSHLRLGIPSSLSPLGQPVKILKMLANALVVLSSTAEDGDIEVRISLANTLVVLSSTAEDGDIEVRISVGYYYDKNIMTKVHGKRYAYKFDFQGLAAATQPATADPAAYKYQSDLFMSSYHHSTKLNFMSPHAGIPSSSGQSNYMTQYYKLSPLHLMSLHTGMPSSSGQSKYTTQYYKLSPLHLMSLHPSMPSSSDHEHLPVSDLVLDQPQRQPVLQHRRCVQSLDDASPESRDVTPGDLPSLCMTHSGQHLEPRVPPPRHVNEPSSSGEENIVTASGVVIVVGCVTNDYR</sequence>
<organism evidence="6">
    <name type="scientific">Timema californicum</name>
    <name type="common">California timema</name>
    <name type="synonym">Walking stick</name>
    <dbReference type="NCBI Taxonomy" id="61474"/>
    <lineage>
        <taxon>Eukaryota</taxon>
        <taxon>Metazoa</taxon>
        <taxon>Ecdysozoa</taxon>
        <taxon>Arthropoda</taxon>
        <taxon>Hexapoda</taxon>
        <taxon>Insecta</taxon>
        <taxon>Pterygota</taxon>
        <taxon>Neoptera</taxon>
        <taxon>Polyneoptera</taxon>
        <taxon>Phasmatodea</taxon>
        <taxon>Timematodea</taxon>
        <taxon>Timematoidea</taxon>
        <taxon>Timematidae</taxon>
        <taxon>Timema</taxon>
    </lineage>
</organism>
<dbReference type="GO" id="GO:0030154">
    <property type="term" value="P:cell differentiation"/>
    <property type="evidence" value="ECO:0007669"/>
    <property type="project" value="TreeGrafter"/>
</dbReference>
<dbReference type="Pfam" id="PF00178">
    <property type="entry name" value="Ets"/>
    <property type="match status" value="1"/>
</dbReference>